<evidence type="ECO:0000313" key="3">
    <source>
        <dbReference type="RefSeq" id="XP_017782623.1"/>
    </source>
</evidence>
<feature type="compositionally biased region" description="Polar residues" evidence="1">
    <location>
        <begin position="205"/>
        <end position="216"/>
    </location>
</feature>
<dbReference type="PANTHER" id="PTHR11567">
    <property type="entry name" value="ACID PHOSPHATASE-RELATED"/>
    <property type="match status" value="1"/>
</dbReference>
<feature type="region of interest" description="Disordered" evidence="1">
    <location>
        <begin position="199"/>
        <end position="223"/>
    </location>
</feature>
<reference evidence="3" key="1">
    <citation type="submission" date="2025-08" db="UniProtKB">
        <authorList>
            <consortium name="RefSeq"/>
        </authorList>
    </citation>
    <scope>IDENTIFICATION</scope>
    <source>
        <tissue evidence="3">Whole Larva</tissue>
    </source>
</reference>
<sequence>MSKMSIRSQLSYMNRYDVHKMLINEYVLKNPGDTKFLQRDTSKDKRDFDVIRENHKFLWDESDSTESWGQRFAKKYYDKLFKEYCIGDLSRYKENKIALRWRTQQEVVVGRGQFSCGNKKCEERDDLKTWEVNFGYVEDSVKKNALVKIRLCEPCSKKLNYHTKKKEVKRLKKHVKRRSSGEKKKDIAEVEKVAESEVIKEAQTSEESSPWANVKQTDVKSREEEMEEYLEDLLL</sequence>
<dbReference type="Proteomes" id="UP000695000">
    <property type="component" value="Unplaced"/>
</dbReference>
<protein>
    <submittedName>
        <fullName evidence="3">Protein FRA10AC1</fullName>
    </submittedName>
</protein>
<keyword evidence="2" id="KW-1185">Reference proteome</keyword>
<name>A0ABM1N723_NICVS</name>
<organism evidence="2 3">
    <name type="scientific">Nicrophorus vespilloides</name>
    <name type="common">Boreal carrion beetle</name>
    <dbReference type="NCBI Taxonomy" id="110193"/>
    <lineage>
        <taxon>Eukaryota</taxon>
        <taxon>Metazoa</taxon>
        <taxon>Ecdysozoa</taxon>
        <taxon>Arthropoda</taxon>
        <taxon>Hexapoda</taxon>
        <taxon>Insecta</taxon>
        <taxon>Pterygota</taxon>
        <taxon>Neoptera</taxon>
        <taxon>Endopterygota</taxon>
        <taxon>Coleoptera</taxon>
        <taxon>Polyphaga</taxon>
        <taxon>Staphyliniformia</taxon>
        <taxon>Silphidae</taxon>
        <taxon>Nicrophorinae</taxon>
        <taxon>Nicrophorus</taxon>
    </lineage>
</organism>
<dbReference type="InterPro" id="IPR050645">
    <property type="entry name" value="Histidine_acid_phosphatase"/>
</dbReference>
<evidence type="ECO:0000256" key="1">
    <source>
        <dbReference type="SAM" id="MobiDB-lite"/>
    </source>
</evidence>
<evidence type="ECO:0000313" key="2">
    <source>
        <dbReference type="Proteomes" id="UP000695000"/>
    </source>
</evidence>
<gene>
    <name evidence="3" type="primary">LOC108566973</name>
</gene>
<dbReference type="PANTHER" id="PTHR11567:SF25">
    <property type="entry name" value="PROTEIN FRA10AC1"/>
    <property type="match status" value="1"/>
</dbReference>
<dbReference type="InterPro" id="IPR019129">
    <property type="entry name" value="Folate-sensitive_fs_Fra10Ac1"/>
</dbReference>
<proteinExistence type="predicted"/>
<dbReference type="Pfam" id="PF09725">
    <property type="entry name" value="Fra10Ac1"/>
    <property type="match status" value="1"/>
</dbReference>
<dbReference type="GeneID" id="108566973"/>
<accession>A0ABM1N723</accession>
<dbReference type="RefSeq" id="XP_017782623.1">
    <property type="nucleotide sequence ID" value="XM_017927134.1"/>
</dbReference>